<feature type="chain" id="PRO_5040750588" evidence="1">
    <location>
        <begin position="29"/>
        <end position="324"/>
    </location>
</feature>
<dbReference type="EMBL" id="JAVDYD010000001">
    <property type="protein sequence ID" value="MDR7339158.1"/>
    <property type="molecule type" value="Genomic_DNA"/>
</dbReference>
<keyword evidence="5" id="KW-1185">Reference proteome</keyword>
<sequence length="324" mass="33201">MRPQQPILAAAVAALAILASPAAATAHADLPDVIEARAAGLHPEGIAYDPGRGAFLVSSVRHGTVSVVDADGTTTTLVDDPDLTSTFGLGVDRRRGLVLVTDGDLGMSERTSPETVQRTAGLGVYDLATGERVDYIDLDALAPDAEAHAANDVAIAPDGTAYVTDTLAGLVYEVEPDGDASVLVEDPALAAPGGFGANGIVYRGGKLVIGNYGDGSLWTVDVDDPDTVERVATDADLTGVDGLTWDGRTLVAVTNTLGGDGANAVHRLRLDRDLDEADELAVQAAPEQATTAAAAGCAVYTVYGNLSALLSGAGTSDEFTIRRY</sequence>
<dbReference type="RefSeq" id="WP_270124429.1">
    <property type="nucleotide sequence ID" value="NZ_BAAAOM010000004.1"/>
</dbReference>
<proteinExistence type="predicted"/>
<gene>
    <name evidence="3" type="ORF">J2S69_002877</name>
    <name evidence="2" type="ORF">O2L01_23245</name>
</gene>
<dbReference type="Proteomes" id="UP001183604">
    <property type="component" value="Unassembled WGS sequence"/>
</dbReference>
<name>A0A9X3SX29_9ACTN</name>
<keyword evidence="1" id="KW-0732">Signal</keyword>
<evidence type="ECO:0000256" key="1">
    <source>
        <dbReference type="SAM" id="SignalP"/>
    </source>
</evidence>
<evidence type="ECO:0000313" key="4">
    <source>
        <dbReference type="Proteomes" id="UP001145799"/>
    </source>
</evidence>
<organism evidence="2 4">
    <name type="scientific">Glycomyces lechevalierae</name>
    <dbReference type="NCBI Taxonomy" id="256034"/>
    <lineage>
        <taxon>Bacteria</taxon>
        <taxon>Bacillati</taxon>
        <taxon>Actinomycetota</taxon>
        <taxon>Actinomycetes</taxon>
        <taxon>Glycomycetales</taxon>
        <taxon>Glycomycetaceae</taxon>
        <taxon>Glycomyces</taxon>
    </lineage>
</organism>
<accession>A0A9X3SX29</accession>
<dbReference type="InterPro" id="IPR053224">
    <property type="entry name" value="Sensory_adhesion_molecule"/>
</dbReference>
<reference evidence="2" key="1">
    <citation type="submission" date="2022-12" db="EMBL/GenBank/DDBJ databases">
        <title>Gycomyces niveus sp.nov., a novel actinomycete isolated from soil in Shouguang.</title>
        <authorList>
            <person name="Yang X."/>
        </authorList>
    </citation>
    <scope>NUCLEOTIDE SEQUENCE</scope>
    <source>
        <strain evidence="2">DSM 44724</strain>
    </source>
</reference>
<evidence type="ECO:0000313" key="3">
    <source>
        <dbReference type="EMBL" id="MDR7339158.1"/>
    </source>
</evidence>
<reference evidence="3 5" key="2">
    <citation type="submission" date="2023-07" db="EMBL/GenBank/DDBJ databases">
        <title>Sequencing the genomes of 1000 actinobacteria strains.</title>
        <authorList>
            <person name="Klenk H.-P."/>
        </authorList>
    </citation>
    <scope>NUCLEOTIDE SEQUENCE [LARGE SCALE GENOMIC DNA]</scope>
    <source>
        <strain evidence="3 5">DSM 44724</strain>
    </source>
</reference>
<dbReference type="Proteomes" id="UP001145799">
    <property type="component" value="Unassembled WGS sequence"/>
</dbReference>
<dbReference type="EMBL" id="JAPZVQ010000021">
    <property type="protein sequence ID" value="MDA1387929.1"/>
    <property type="molecule type" value="Genomic_DNA"/>
</dbReference>
<dbReference type="InterPro" id="IPR011042">
    <property type="entry name" value="6-blade_b-propeller_TolB-like"/>
</dbReference>
<protein>
    <submittedName>
        <fullName evidence="2">SMP-30/gluconolactonase/LRE family protein</fullName>
    </submittedName>
    <submittedName>
        <fullName evidence="3">Sugar lactone lactonase YvrE</fullName>
    </submittedName>
</protein>
<dbReference type="PANTHER" id="PTHR31460">
    <property type="match status" value="1"/>
</dbReference>
<dbReference type="SUPFAM" id="SSF63829">
    <property type="entry name" value="Calcium-dependent phosphotriesterase"/>
    <property type="match status" value="1"/>
</dbReference>
<dbReference type="PANTHER" id="PTHR31460:SF3">
    <property type="entry name" value="MESOCENTIN"/>
    <property type="match status" value="1"/>
</dbReference>
<dbReference type="AlphaFoldDB" id="A0A9X3SX29"/>
<dbReference type="Gene3D" id="2.120.10.30">
    <property type="entry name" value="TolB, C-terminal domain"/>
    <property type="match status" value="1"/>
</dbReference>
<feature type="signal peptide" evidence="1">
    <location>
        <begin position="1"/>
        <end position="28"/>
    </location>
</feature>
<comment type="caution">
    <text evidence="2">The sequence shown here is derived from an EMBL/GenBank/DDBJ whole genome shotgun (WGS) entry which is preliminary data.</text>
</comment>
<evidence type="ECO:0000313" key="2">
    <source>
        <dbReference type="EMBL" id="MDA1387929.1"/>
    </source>
</evidence>
<evidence type="ECO:0000313" key="5">
    <source>
        <dbReference type="Proteomes" id="UP001183604"/>
    </source>
</evidence>